<organism evidence="2 3">
    <name type="scientific">Acinetobacter calcoaceticus</name>
    <dbReference type="NCBI Taxonomy" id="471"/>
    <lineage>
        <taxon>Bacteria</taxon>
        <taxon>Pseudomonadati</taxon>
        <taxon>Pseudomonadota</taxon>
        <taxon>Gammaproteobacteria</taxon>
        <taxon>Moraxellales</taxon>
        <taxon>Moraxellaceae</taxon>
        <taxon>Acinetobacter</taxon>
        <taxon>Acinetobacter calcoaceticus/baumannii complex</taxon>
    </lineage>
</organism>
<dbReference type="InterPro" id="IPR012338">
    <property type="entry name" value="Beta-lactam/transpept-like"/>
</dbReference>
<dbReference type="SUPFAM" id="SSF56601">
    <property type="entry name" value="beta-lactamase/transpeptidase-like"/>
    <property type="match status" value="1"/>
</dbReference>
<accession>A0A446ZMV2</accession>
<keyword evidence="2" id="KW-0121">Carboxypeptidase</keyword>
<feature type="domain" description="Peptidase S11 D-alanyl-D-alanine carboxypeptidase A N-terminal" evidence="1">
    <location>
        <begin position="34"/>
        <end position="203"/>
    </location>
</feature>
<dbReference type="Gene3D" id="3.40.710.10">
    <property type="entry name" value="DD-peptidase/beta-lactamase superfamily"/>
    <property type="match status" value="1"/>
</dbReference>
<dbReference type="Proteomes" id="UP000294355">
    <property type="component" value="Chromosome"/>
</dbReference>
<dbReference type="RefSeq" id="WP_133975185.1">
    <property type="nucleotide sequence ID" value="NZ_LS999521.1"/>
</dbReference>
<evidence type="ECO:0000259" key="1">
    <source>
        <dbReference type="Pfam" id="PF00768"/>
    </source>
</evidence>
<dbReference type="GO" id="GO:0006508">
    <property type="term" value="P:proteolysis"/>
    <property type="evidence" value="ECO:0007669"/>
    <property type="project" value="InterPro"/>
</dbReference>
<evidence type="ECO:0000313" key="2">
    <source>
        <dbReference type="EMBL" id="VAX45795.1"/>
    </source>
</evidence>
<dbReference type="InterPro" id="IPR001967">
    <property type="entry name" value="Peptidase_S11_N"/>
</dbReference>
<dbReference type="GO" id="GO:0009002">
    <property type="term" value="F:serine-type D-Ala-D-Ala carboxypeptidase activity"/>
    <property type="evidence" value="ECO:0007669"/>
    <property type="project" value="UniProtKB-EC"/>
</dbReference>
<proteinExistence type="predicted"/>
<keyword evidence="2" id="KW-0645">Protease</keyword>
<gene>
    <name evidence="2" type="primary">dacF</name>
    <name evidence="2" type="ORF">AC2117_03002</name>
</gene>
<name>A0A446ZMV2_ACICA</name>
<evidence type="ECO:0000313" key="3">
    <source>
        <dbReference type="Proteomes" id="UP000294355"/>
    </source>
</evidence>
<dbReference type="AlphaFoldDB" id="A0A446ZMV2"/>
<dbReference type="Pfam" id="PF00768">
    <property type="entry name" value="Peptidase_S11"/>
    <property type="match status" value="1"/>
</dbReference>
<dbReference type="OrthoDB" id="9795979at2"/>
<reference evidence="2 3" key="1">
    <citation type="submission" date="2018-08" db="EMBL/GenBank/DDBJ databases">
        <authorList>
            <person name="Gonzaga-Molto A."/>
        </authorList>
    </citation>
    <scope>NUCLEOTIDE SEQUENCE [LARGE SCALE GENOMIC DNA]</scope>
    <source>
        <strain evidence="2">Acinetobacter calcoaceticus str. 2117</strain>
    </source>
</reference>
<keyword evidence="2" id="KW-0378">Hydrolase</keyword>
<sequence length="264" mass="30307">MSTITSIDTRLIGLAEFNSIMKKIERISAKSLSIYIVNEEHSIEVYSRNENIKIVPGSVIKLLTLFLVFDLNISLREIVKIKKNNLIVGSGYNLFENDLITINDLLKNMLFKSSNTSAEVLKEVIEEKTKISYEEHAIKLINKLGMKLTNILNSHGLYKNKQYTTVDDLLKLVVNILKNKKIESFLFYAHQSIVVQRNKNYINIDFETNEKIFIKTGTLFPNVFNSIQIVKIRNNYLVACLGYSKSDHSRLIDQEIINDLMGVI</sequence>
<dbReference type="EC" id="3.4.16.4" evidence="2"/>
<protein>
    <submittedName>
        <fullName evidence="2">D-alanyl-D-alanine carboxypeptidase DacF</fullName>
        <ecNumber evidence="2">3.4.16.4</ecNumber>
    </submittedName>
</protein>
<dbReference type="EMBL" id="LS999521">
    <property type="protein sequence ID" value="VAX45795.1"/>
    <property type="molecule type" value="Genomic_DNA"/>
</dbReference>